<comment type="similarity">
    <text evidence="2">Belongs to the UPF0173 family.</text>
</comment>
<evidence type="ECO:0000313" key="5">
    <source>
        <dbReference type="Proteomes" id="UP000061432"/>
    </source>
</evidence>
<dbReference type="SUPFAM" id="SSF56281">
    <property type="entry name" value="Metallo-hydrolase/oxidoreductase"/>
    <property type="match status" value="1"/>
</dbReference>
<dbReference type="InterPro" id="IPR050114">
    <property type="entry name" value="UPF0173_UPF0282_UlaG_hydrolase"/>
</dbReference>
<evidence type="ECO:0000259" key="3">
    <source>
        <dbReference type="SMART" id="SM00849"/>
    </source>
</evidence>
<sequence length="233" mass="24797">MRIIWFGHSAFRLDFGSAHVLIDPFFTGNPAFEGDRKAATEGATHILVTHGHGDHVGDTVEIAAETGAKVVTNYDLCMWLGSKGVKQLEPMNTGGTVDVGGFRVSLVRADHSAGMSEAGVTVPLGLPNGVIVRAEGEPTVYHMGDTDIFGDMALIQEIYRPDVLMVPVGDRFTMGADTAALAVTRFFKPKAVFPCHYGSFPIVDQSADRFVAALDGSGVQVIVPHKGTAVTVQ</sequence>
<dbReference type="PANTHER" id="PTHR43546:SF3">
    <property type="entry name" value="UPF0173 METAL-DEPENDENT HYDROLASE MJ1163"/>
    <property type="match status" value="1"/>
</dbReference>
<dbReference type="PATRIC" id="fig|270351.10.peg.4433"/>
<keyword evidence="1 2" id="KW-0378">Hydrolase</keyword>
<dbReference type="AlphaFoldDB" id="A0A0C6FQI6"/>
<reference evidence="5" key="2">
    <citation type="submission" date="2015-01" db="EMBL/GenBank/DDBJ databases">
        <title>Complete genome sequence of Methylobacterium aquaticum strain 22A.</title>
        <authorList>
            <person name="Tani A."/>
            <person name="Ogura Y."/>
            <person name="Hayashi T."/>
        </authorList>
    </citation>
    <scope>NUCLEOTIDE SEQUENCE [LARGE SCALE GENOMIC DNA]</scope>
    <source>
        <strain evidence="5">MA-22A</strain>
    </source>
</reference>
<dbReference type="Proteomes" id="UP000061432">
    <property type="component" value="Chromosome"/>
</dbReference>
<reference evidence="4 5" key="1">
    <citation type="journal article" date="2015" name="Genome Announc.">
        <title>Complete Genome Sequence of Methylobacterium aquaticum Strain 22A, Isolated from Racomitrium japonicum Moss.</title>
        <authorList>
            <person name="Tani A."/>
            <person name="Ogura Y."/>
            <person name="Hayashi T."/>
            <person name="Kimbara K."/>
        </authorList>
    </citation>
    <scope>NUCLEOTIDE SEQUENCE [LARGE SCALE GENOMIC DNA]</scope>
    <source>
        <strain evidence="4 5">MA-22A</strain>
    </source>
</reference>
<evidence type="ECO:0000256" key="2">
    <source>
        <dbReference type="HAMAP-Rule" id="MF_00457"/>
    </source>
</evidence>
<dbReference type="SMART" id="SM00849">
    <property type="entry name" value="Lactamase_B"/>
    <property type="match status" value="1"/>
</dbReference>
<dbReference type="InterPro" id="IPR001279">
    <property type="entry name" value="Metallo-B-lactamas"/>
</dbReference>
<dbReference type="GO" id="GO:0016787">
    <property type="term" value="F:hydrolase activity"/>
    <property type="evidence" value="ECO:0007669"/>
    <property type="project" value="UniProtKB-UniRule"/>
</dbReference>
<dbReference type="HAMAP" id="MF_00457">
    <property type="entry name" value="UPF0173"/>
    <property type="match status" value="1"/>
</dbReference>
<dbReference type="NCBIfam" id="NF001911">
    <property type="entry name" value="PRK00685.1"/>
    <property type="match status" value="1"/>
</dbReference>
<dbReference type="OrthoDB" id="9789133at2"/>
<proteinExistence type="inferred from homology"/>
<feature type="domain" description="Metallo-beta-lactamase" evidence="3">
    <location>
        <begin position="7"/>
        <end position="196"/>
    </location>
</feature>
<dbReference type="Gene3D" id="3.60.15.10">
    <property type="entry name" value="Ribonuclease Z/Hydroxyacylglutathione hydrolase-like"/>
    <property type="match status" value="1"/>
</dbReference>
<dbReference type="InterPro" id="IPR036866">
    <property type="entry name" value="RibonucZ/Hydroxyglut_hydro"/>
</dbReference>
<evidence type="ECO:0000256" key="1">
    <source>
        <dbReference type="ARBA" id="ARBA00022801"/>
    </source>
</evidence>
<dbReference type="InterPro" id="IPR022877">
    <property type="entry name" value="UPF0173"/>
</dbReference>
<protein>
    <recommendedName>
        <fullName evidence="2">UPF0173 metal-dependent hydrolase Maq22A_c22980</fullName>
    </recommendedName>
</protein>
<name>A0A0C6FQI6_9HYPH</name>
<dbReference type="Pfam" id="PF13483">
    <property type="entry name" value="Lactamase_B_3"/>
    <property type="match status" value="1"/>
</dbReference>
<dbReference type="RefSeq" id="WP_060848489.1">
    <property type="nucleotide sequence ID" value="NZ_AP014704.1"/>
</dbReference>
<evidence type="ECO:0000313" key="4">
    <source>
        <dbReference type="EMBL" id="BAQ47564.1"/>
    </source>
</evidence>
<dbReference type="STRING" id="270351.Maq22A_c22980"/>
<accession>A0A0C6FQI6</accession>
<dbReference type="EMBL" id="AP014704">
    <property type="protein sequence ID" value="BAQ47564.1"/>
    <property type="molecule type" value="Genomic_DNA"/>
</dbReference>
<dbReference type="PANTHER" id="PTHR43546">
    <property type="entry name" value="UPF0173 METAL-DEPENDENT HYDROLASE MJ1163-RELATED"/>
    <property type="match status" value="1"/>
</dbReference>
<dbReference type="KEGG" id="maqu:Maq22A_c22980"/>
<gene>
    <name evidence="4" type="ORF">Maq22A_c22980</name>
</gene>
<organism evidence="4 5">
    <name type="scientific">Methylobacterium aquaticum</name>
    <dbReference type="NCBI Taxonomy" id="270351"/>
    <lineage>
        <taxon>Bacteria</taxon>
        <taxon>Pseudomonadati</taxon>
        <taxon>Pseudomonadota</taxon>
        <taxon>Alphaproteobacteria</taxon>
        <taxon>Hyphomicrobiales</taxon>
        <taxon>Methylobacteriaceae</taxon>
        <taxon>Methylobacterium</taxon>
    </lineage>
</organism>